<dbReference type="EMBL" id="JANFZH010000031">
    <property type="protein sequence ID" value="MCQ4840813.1"/>
    <property type="molecule type" value="Genomic_DNA"/>
</dbReference>
<keyword evidence="2" id="KW-0004">4Fe-4S</keyword>
<dbReference type="SUPFAM" id="SSF102114">
    <property type="entry name" value="Radical SAM enzymes"/>
    <property type="match status" value="1"/>
</dbReference>
<dbReference type="Pfam" id="PF04055">
    <property type="entry name" value="Radical_SAM"/>
    <property type="match status" value="1"/>
</dbReference>
<dbReference type="InterPro" id="IPR023404">
    <property type="entry name" value="rSAM_horseshoe"/>
</dbReference>
<evidence type="ECO:0000256" key="6">
    <source>
        <dbReference type="ARBA" id="ARBA00023014"/>
    </source>
</evidence>
<evidence type="ECO:0000259" key="7">
    <source>
        <dbReference type="PROSITE" id="PS51918"/>
    </source>
</evidence>
<comment type="cofactor">
    <cofactor evidence="1">
        <name>[4Fe-4S] cluster</name>
        <dbReference type="ChEBI" id="CHEBI:49883"/>
    </cofactor>
</comment>
<dbReference type="InterPro" id="IPR039661">
    <property type="entry name" value="ELP3"/>
</dbReference>
<dbReference type="SFLD" id="SFLDG01086">
    <property type="entry name" value="elongater_protein-like"/>
    <property type="match status" value="1"/>
</dbReference>
<dbReference type="SMART" id="SM00729">
    <property type="entry name" value="Elp3"/>
    <property type="match status" value="1"/>
</dbReference>
<dbReference type="SFLD" id="SFLDS00029">
    <property type="entry name" value="Radical_SAM"/>
    <property type="match status" value="1"/>
</dbReference>
<dbReference type="Gene3D" id="3.80.30.20">
    <property type="entry name" value="tm_1862 like domain"/>
    <property type="match status" value="1"/>
</dbReference>
<evidence type="ECO:0000256" key="1">
    <source>
        <dbReference type="ARBA" id="ARBA00001966"/>
    </source>
</evidence>
<accession>A0ABT1S1K7</accession>
<evidence type="ECO:0000313" key="9">
    <source>
        <dbReference type="Proteomes" id="UP001524473"/>
    </source>
</evidence>
<proteinExistence type="predicted"/>
<organism evidence="8 9">
    <name type="scientific">Neglectibacter timonensis</name>
    <dbReference type="NCBI Taxonomy" id="1776382"/>
    <lineage>
        <taxon>Bacteria</taxon>
        <taxon>Bacillati</taxon>
        <taxon>Bacillota</taxon>
        <taxon>Clostridia</taxon>
        <taxon>Eubacteriales</taxon>
        <taxon>Oscillospiraceae</taxon>
        <taxon>Neglectibacter</taxon>
    </lineage>
</organism>
<dbReference type="Proteomes" id="UP001524473">
    <property type="component" value="Unassembled WGS sequence"/>
</dbReference>
<keyword evidence="3" id="KW-0949">S-adenosyl-L-methionine</keyword>
<sequence length="334" mass="36268">MKHANISIFVPHVGCPRQCSFCNQHAITGEAEAPAAADVRETAAQSAAQLGERVHSAEIAFFGGSFTAVPRDYMVSLLEAAHESVKEFGFAGIRCSTRPDAVGEEVLYLLKKYGVTAVELGAQSMDDEVLSLNRRGHTSGQTEAAAQRVKAFGFQLGLQMMTGLYGDTDGRALETAERMIALKPSTVRIYPTVVLQGTYLAELYARGEYTPQTLEEAVTLCALLLPLFEDAGIKVIRMGLHAQTAVEAQKLAGPYHPAFRELVQSRVFLEKLLSCLEKPGRYVVRVHPQSISVALGQGKKNREILRQEGLLVTFLQDEAVPRGLFSVDGSGNSV</sequence>
<dbReference type="Pfam" id="PF16199">
    <property type="entry name" value="Radical_SAM_C"/>
    <property type="match status" value="1"/>
</dbReference>
<dbReference type="PANTHER" id="PTHR11135">
    <property type="entry name" value="HISTONE ACETYLTRANSFERASE-RELATED"/>
    <property type="match status" value="1"/>
</dbReference>
<dbReference type="RefSeq" id="WP_066862916.1">
    <property type="nucleotide sequence ID" value="NZ_CABKVV010000013.1"/>
</dbReference>
<dbReference type="InterPro" id="IPR006638">
    <property type="entry name" value="Elp3/MiaA/NifB-like_rSAM"/>
</dbReference>
<keyword evidence="6" id="KW-0411">Iron-sulfur</keyword>
<evidence type="ECO:0000256" key="5">
    <source>
        <dbReference type="ARBA" id="ARBA00023004"/>
    </source>
</evidence>
<dbReference type="GeneID" id="90532061"/>
<keyword evidence="4" id="KW-0479">Metal-binding</keyword>
<comment type="caution">
    <text evidence="8">The sequence shown here is derived from an EMBL/GenBank/DDBJ whole genome shotgun (WGS) entry which is preliminary data.</text>
</comment>
<gene>
    <name evidence="8" type="ORF">NE695_12940</name>
</gene>
<keyword evidence="9" id="KW-1185">Reference proteome</keyword>
<dbReference type="CDD" id="cd01335">
    <property type="entry name" value="Radical_SAM"/>
    <property type="match status" value="1"/>
</dbReference>
<dbReference type="InterPro" id="IPR007197">
    <property type="entry name" value="rSAM"/>
</dbReference>
<dbReference type="InterPro" id="IPR058240">
    <property type="entry name" value="rSAM_sf"/>
</dbReference>
<name>A0ABT1S1K7_9FIRM</name>
<evidence type="ECO:0000256" key="2">
    <source>
        <dbReference type="ARBA" id="ARBA00022485"/>
    </source>
</evidence>
<evidence type="ECO:0000256" key="4">
    <source>
        <dbReference type="ARBA" id="ARBA00022723"/>
    </source>
</evidence>
<dbReference type="InterPro" id="IPR032432">
    <property type="entry name" value="Radical_SAM_C"/>
</dbReference>
<reference evidence="8 9" key="1">
    <citation type="submission" date="2022-06" db="EMBL/GenBank/DDBJ databases">
        <title>Isolation of gut microbiota from human fecal samples.</title>
        <authorList>
            <person name="Pamer E.G."/>
            <person name="Barat B."/>
            <person name="Waligurski E."/>
            <person name="Medina S."/>
            <person name="Paddock L."/>
            <person name="Mostad J."/>
        </authorList>
    </citation>
    <scope>NUCLEOTIDE SEQUENCE [LARGE SCALE GENOMIC DNA]</scope>
    <source>
        <strain evidence="8 9">DFI.9.73</strain>
    </source>
</reference>
<protein>
    <submittedName>
        <fullName evidence="8">Radical SAM protein</fullName>
    </submittedName>
</protein>
<dbReference type="PROSITE" id="PS51918">
    <property type="entry name" value="RADICAL_SAM"/>
    <property type="match status" value="1"/>
</dbReference>
<feature type="domain" description="Radical SAM core" evidence="7">
    <location>
        <begin position="1"/>
        <end position="234"/>
    </location>
</feature>
<evidence type="ECO:0000313" key="8">
    <source>
        <dbReference type="EMBL" id="MCQ4840813.1"/>
    </source>
</evidence>
<evidence type="ECO:0000256" key="3">
    <source>
        <dbReference type="ARBA" id="ARBA00022691"/>
    </source>
</evidence>
<keyword evidence="5" id="KW-0408">Iron</keyword>
<dbReference type="PANTHER" id="PTHR11135:SF0">
    <property type="entry name" value="ELONGATOR COMPLEX PROTEIN 3"/>
    <property type="match status" value="1"/>
</dbReference>
<dbReference type="SFLD" id="SFLDG01082">
    <property type="entry name" value="B12-binding_domain_containing"/>
    <property type="match status" value="1"/>
</dbReference>